<dbReference type="Pfam" id="PF02558">
    <property type="entry name" value="ApbA"/>
    <property type="match status" value="1"/>
</dbReference>
<dbReference type="Proteomes" id="UP000199138">
    <property type="component" value="Unassembled WGS sequence"/>
</dbReference>
<dbReference type="InterPro" id="IPR013752">
    <property type="entry name" value="KPA_reductase"/>
</dbReference>
<proteinExistence type="inferred from homology"/>
<dbReference type="PANTHER" id="PTHR21708">
    <property type="entry name" value="PROBABLE 2-DEHYDROPANTOATE 2-REDUCTASE"/>
    <property type="match status" value="1"/>
</dbReference>
<evidence type="ECO:0000256" key="6">
    <source>
        <dbReference type="ARBA" id="ARBA00022857"/>
    </source>
</evidence>
<reference evidence="13 14" key="1">
    <citation type="submission" date="2016-10" db="EMBL/GenBank/DDBJ databases">
        <authorList>
            <person name="de Groot N.N."/>
        </authorList>
    </citation>
    <scope>NUCLEOTIDE SEQUENCE [LARGE SCALE GENOMIC DNA]</scope>
    <source>
        <strain evidence="13 14">CGMCC 1.12333</strain>
    </source>
</reference>
<dbReference type="FunFam" id="3.40.50.720:FF:000307">
    <property type="entry name" value="2-dehydropantoate 2-reductase"/>
    <property type="match status" value="1"/>
</dbReference>
<dbReference type="RefSeq" id="WP_093022254.1">
    <property type="nucleotide sequence ID" value="NZ_FPBK01000001.1"/>
</dbReference>
<keyword evidence="14" id="KW-1185">Reference proteome</keyword>
<evidence type="ECO:0000259" key="12">
    <source>
        <dbReference type="Pfam" id="PF08546"/>
    </source>
</evidence>
<keyword evidence="10" id="KW-0566">Pantothenate biosynthesis</keyword>
<dbReference type="InterPro" id="IPR013332">
    <property type="entry name" value="KPR_N"/>
</dbReference>
<comment type="function">
    <text evidence="1 10">Catalyzes the NADPH-dependent reduction of ketopantoate into pantoic acid.</text>
</comment>
<dbReference type="PANTHER" id="PTHR21708:SF26">
    <property type="entry name" value="2-DEHYDROPANTOATE 2-REDUCTASE"/>
    <property type="match status" value="1"/>
</dbReference>
<dbReference type="NCBIfam" id="TIGR00745">
    <property type="entry name" value="apbA_panE"/>
    <property type="match status" value="1"/>
</dbReference>
<dbReference type="EC" id="1.1.1.169" evidence="4 10"/>
<evidence type="ECO:0000256" key="3">
    <source>
        <dbReference type="ARBA" id="ARBA00007870"/>
    </source>
</evidence>
<dbReference type="AlphaFoldDB" id="A0A1I7EXR9"/>
<evidence type="ECO:0000256" key="9">
    <source>
        <dbReference type="ARBA" id="ARBA00048793"/>
    </source>
</evidence>
<dbReference type="SUPFAM" id="SSF51735">
    <property type="entry name" value="NAD(P)-binding Rossmann-fold domains"/>
    <property type="match status" value="1"/>
</dbReference>
<gene>
    <name evidence="13" type="ORF">SAMN05216480_101393</name>
</gene>
<evidence type="ECO:0000256" key="2">
    <source>
        <dbReference type="ARBA" id="ARBA00004994"/>
    </source>
</evidence>
<evidence type="ECO:0000256" key="7">
    <source>
        <dbReference type="ARBA" id="ARBA00023002"/>
    </source>
</evidence>
<comment type="similarity">
    <text evidence="3 10">Belongs to the ketopantoate reductase family.</text>
</comment>
<comment type="catalytic activity">
    <reaction evidence="9 10">
        <text>(R)-pantoate + NADP(+) = 2-dehydropantoate + NADPH + H(+)</text>
        <dbReference type="Rhea" id="RHEA:16233"/>
        <dbReference type="ChEBI" id="CHEBI:11561"/>
        <dbReference type="ChEBI" id="CHEBI:15378"/>
        <dbReference type="ChEBI" id="CHEBI:15980"/>
        <dbReference type="ChEBI" id="CHEBI:57783"/>
        <dbReference type="ChEBI" id="CHEBI:58349"/>
        <dbReference type="EC" id="1.1.1.169"/>
    </reaction>
</comment>
<evidence type="ECO:0000256" key="10">
    <source>
        <dbReference type="RuleBase" id="RU362068"/>
    </source>
</evidence>
<dbReference type="GO" id="GO:0008677">
    <property type="term" value="F:2-dehydropantoate 2-reductase activity"/>
    <property type="evidence" value="ECO:0007669"/>
    <property type="project" value="UniProtKB-EC"/>
</dbReference>
<dbReference type="UniPathway" id="UPA00028">
    <property type="reaction ID" value="UER00004"/>
</dbReference>
<dbReference type="EMBL" id="FPBK01000001">
    <property type="protein sequence ID" value="SFU28685.1"/>
    <property type="molecule type" value="Genomic_DNA"/>
</dbReference>
<keyword evidence="7 10" id="KW-0560">Oxidoreductase</keyword>
<dbReference type="Gene3D" id="1.10.1040.10">
    <property type="entry name" value="N-(1-d-carboxylethyl)-l-norvaline Dehydrogenase, domain 2"/>
    <property type="match status" value="1"/>
</dbReference>
<evidence type="ECO:0000256" key="1">
    <source>
        <dbReference type="ARBA" id="ARBA00002919"/>
    </source>
</evidence>
<dbReference type="InterPro" id="IPR003710">
    <property type="entry name" value="ApbA"/>
</dbReference>
<dbReference type="OrthoDB" id="9796561at2"/>
<dbReference type="InterPro" id="IPR008927">
    <property type="entry name" value="6-PGluconate_DH-like_C_sf"/>
</dbReference>
<feature type="domain" description="Ketopantoate reductase N-terminal" evidence="11">
    <location>
        <begin position="3"/>
        <end position="153"/>
    </location>
</feature>
<evidence type="ECO:0000313" key="14">
    <source>
        <dbReference type="Proteomes" id="UP000199138"/>
    </source>
</evidence>
<dbReference type="InterPro" id="IPR013328">
    <property type="entry name" value="6PGD_dom2"/>
</dbReference>
<keyword evidence="6 10" id="KW-0521">NADP</keyword>
<feature type="domain" description="Ketopantoate reductase C-terminal" evidence="12">
    <location>
        <begin position="179"/>
        <end position="299"/>
    </location>
</feature>
<evidence type="ECO:0000256" key="8">
    <source>
        <dbReference type="ARBA" id="ARBA00032024"/>
    </source>
</evidence>
<sequence>MHIVIYGLGGVGGYFGGKLAKAGNNVTFIARGAHLKAVQEYGLQVKSIDGDFTIQPTLATDTISDVPKADLVILSVKSWQIPEIAEQLKPILHSDSAVLPLQNGADNVEKLVEVLPEHQVLGGFCKIYSKKETDGVIDHFGVSPAEVVLGELNNKKTERVAAIARLFNEAGCLGTVAEDIQKRIWSKFIFITTVSAIGGLTRVSIGAMRDVPYLYDVLKNTALEIKAIANAKGINLTDDDMGALFNFIDKQPYEATASTQRDIMAGHPSELENFNGYIVKEGKRLGIPTPVNEFIYYCLVPQEKIARTS</sequence>
<dbReference type="InterPro" id="IPR036291">
    <property type="entry name" value="NAD(P)-bd_dom_sf"/>
</dbReference>
<evidence type="ECO:0000256" key="5">
    <source>
        <dbReference type="ARBA" id="ARBA00019465"/>
    </source>
</evidence>
<organism evidence="13 14">
    <name type="scientific">Pustulibacterium marinum</name>
    <dbReference type="NCBI Taxonomy" id="1224947"/>
    <lineage>
        <taxon>Bacteria</taxon>
        <taxon>Pseudomonadati</taxon>
        <taxon>Bacteroidota</taxon>
        <taxon>Flavobacteriia</taxon>
        <taxon>Flavobacteriales</taxon>
        <taxon>Flavobacteriaceae</taxon>
        <taxon>Pustulibacterium</taxon>
    </lineage>
</organism>
<dbReference type="SUPFAM" id="SSF48179">
    <property type="entry name" value="6-phosphogluconate dehydrogenase C-terminal domain-like"/>
    <property type="match status" value="1"/>
</dbReference>
<evidence type="ECO:0000313" key="13">
    <source>
        <dbReference type="EMBL" id="SFU28685.1"/>
    </source>
</evidence>
<accession>A0A1I7EXR9</accession>
<name>A0A1I7EXR9_9FLAO</name>
<evidence type="ECO:0000259" key="11">
    <source>
        <dbReference type="Pfam" id="PF02558"/>
    </source>
</evidence>
<dbReference type="GO" id="GO:0005737">
    <property type="term" value="C:cytoplasm"/>
    <property type="evidence" value="ECO:0007669"/>
    <property type="project" value="TreeGrafter"/>
</dbReference>
<evidence type="ECO:0000256" key="4">
    <source>
        <dbReference type="ARBA" id="ARBA00013014"/>
    </source>
</evidence>
<protein>
    <recommendedName>
        <fullName evidence="5 10">2-dehydropantoate 2-reductase</fullName>
        <ecNumber evidence="4 10">1.1.1.169</ecNumber>
    </recommendedName>
    <alternativeName>
        <fullName evidence="8 10">Ketopantoate reductase</fullName>
    </alternativeName>
</protein>
<dbReference type="STRING" id="1224947.SAMN05216480_101393"/>
<dbReference type="Pfam" id="PF08546">
    <property type="entry name" value="ApbA_C"/>
    <property type="match status" value="1"/>
</dbReference>
<dbReference type="GO" id="GO:0015940">
    <property type="term" value="P:pantothenate biosynthetic process"/>
    <property type="evidence" value="ECO:0007669"/>
    <property type="project" value="UniProtKB-UniPathway"/>
</dbReference>
<dbReference type="Gene3D" id="3.40.50.720">
    <property type="entry name" value="NAD(P)-binding Rossmann-like Domain"/>
    <property type="match status" value="1"/>
</dbReference>
<comment type="pathway">
    <text evidence="2 10">Cofactor biosynthesis; (R)-pantothenate biosynthesis; (R)-pantoate from 3-methyl-2-oxobutanoate: step 2/2.</text>
</comment>
<dbReference type="InterPro" id="IPR051402">
    <property type="entry name" value="KPR-Related"/>
</dbReference>